<accession>A0A9W2ZHI7</accession>
<evidence type="ECO:0000313" key="4">
    <source>
        <dbReference type="RefSeq" id="XP_055874485.1"/>
    </source>
</evidence>
<dbReference type="GeneID" id="129924273"/>
<feature type="compositionally biased region" description="Basic and acidic residues" evidence="1">
    <location>
        <begin position="160"/>
        <end position="176"/>
    </location>
</feature>
<sequence>MLGLSQSRTHTLVMRLIPFLLSSTLWSWCLLSMPQAAGQWSKSIGWGGAGNGKRSMDARGSSEFRIIGRPDFSGFSIQLFTQDQRLDGQIPLPSWNHKHLDGQDPMSSWSDDDQHLDGPNRGPSWNHEDRHLHGRDKMSSWSRDAQLLDEQDRMSSLNNEDLHLDGQDPKSSRSDESVENDNTKIFLLVSMD</sequence>
<dbReference type="AlphaFoldDB" id="A0A9W2ZHI7"/>
<gene>
    <name evidence="4" type="primary">LOC129924273</name>
</gene>
<evidence type="ECO:0000256" key="2">
    <source>
        <dbReference type="SAM" id="SignalP"/>
    </source>
</evidence>
<dbReference type="OrthoDB" id="10341479at2759"/>
<dbReference type="Proteomes" id="UP001165740">
    <property type="component" value="Chromosome 1"/>
</dbReference>
<name>A0A9W2ZHI7_BIOGL</name>
<keyword evidence="3" id="KW-1185">Reference proteome</keyword>
<dbReference type="RefSeq" id="XP_055874485.1">
    <property type="nucleotide sequence ID" value="XM_056018510.1"/>
</dbReference>
<feature type="region of interest" description="Disordered" evidence="1">
    <location>
        <begin position="91"/>
        <end position="183"/>
    </location>
</feature>
<feature type="compositionally biased region" description="Basic and acidic residues" evidence="1">
    <location>
        <begin position="126"/>
        <end position="138"/>
    </location>
</feature>
<feature type="chain" id="PRO_5040895805" evidence="2">
    <location>
        <begin position="39"/>
        <end position="192"/>
    </location>
</feature>
<evidence type="ECO:0000313" key="3">
    <source>
        <dbReference type="Proteomes" id="UP001165740"/>
    </source>
</evidence>
<reference evidence="4" key="1">
    <citation type="submission" date="2025-08" db="UniProtKB">
        <authorList>
            <consortium name="RefSeq"/>
        </authorList>
    </citation>
    <scope>IDENTIFICATION</scope>
</reference>
<keyword evidence="2" id="KW-0732">Signal</keyword>
<organism evidence="3 4">
    <name type="scientific">Biomphalaria glabrata</name>
    <name type="common">Bloodfluke planorb</name>
    <name type="synonym">Freshwater snail</name>
    <dbReference type="NCBI Taxonomy" id="6526"/>
    <lineage>
        <taxon>Eukaryota</taxon>
        <taxon>Metazoa</taxon>
        <taxon>Spiralia</taxon>
        <taxon>Lophotrochozoa</taxon>
        <taxon>Mollusca</taxon>
        <taxon>Gastropoda</taxon>
        <taxon>Heterobranchia</taxon>
        <taxon>Euthyneura</taxon>
        <taxon>Panpulmonata</taxon>
        <taxon>Hygrophila</taxon>
        <taxon>Lymnaeoidea</taxon>
        <taxon>Planorbidae</taxon>
        <taxon>Biomphalaria</taxon>
    </lineage>
</organism>
<protein>
    <submittedName>
        <fullName evidence="4">Uncharacterized protein LOC129924273</fullName>
    </submittedName>
</protein>
<feature type="signal peptide" evidence="2">
    <location>
        <begin position="1"/>
        <end position="38"/>
    </location>
</feature>
<evidence type="ECO:0000256" key="1">
    <source>
        <dbReference type="SAM" id="MobiDB-lite"/>
    </source>
</evidence>
<proteinExistence type="predicted"/>